<dbReference type="InterPro" id="IPR031571">
    <property type="entry name" value="RcpC_dom"/>
</dbReference>
<gene>
    <name evidence="2" type="ORF">METZ01_LOCUS364541</name>
</gene>
<organism evidence="2">
    <name type="scientific">marine metagenome</name>
    <dbReference type="NCBI Taxonomy" id="408172"/>
    <lineage>
        <taxon>unclassified sequences</taxon>
        <taxon>metagenomes</taxon>
        <taxon>ecological metagenomes</taxon>
    </lineage>
</organism>
<evidence type="ECO:0000313" key="2">
    <source>
        <dbReference type="EMBL" id="SVD11687.1"/>
    </source>
</evidence>
<sequence length="309" mass="33359">MAPEYIVQGKDGTSDKPADFSGWAVRRGIATGEPITRHRLLEPGTAGFLAGALSPGMRATSISVNAETGAAGFILPGDRVDVMLTQQISQTRGDEGVNRDKIISETIISNVRALAIGQDFNDIDEQTRVGKTVTLELTPKQAESLAVAKRMGRISLSLRSFLRNAEIEKKSTFTSDEEVSFFLRGRDSAPVQVLAAKHNLTARILLRDTDFTWRQLGDDESGKGKISKELTSIAALRGSYLKVGIEGDKAIFRDDIVRPGEQGFIIAALLPGMRAISMAVNQVTSVSGFAAPGDRVDLLLTHKMNDTSD</sequence>
<feature type="non-terminal residue" evidence="2">
    <location>
        <position position="309"/>
    </location>
</feature>
<proteinExistence type="predicted"/>
<feature type="domain" description="Flp pilus assembly protein RcpC/CpaB" evidence="1">
    <location>
        <begin position="47"/>
        <end position="159"/>
    </location>
</feature>
<name>A0A382SR53_9ZZZZ</name>
<feature type="domain" description="Flp pilus assembly protein RcpC/CpaB" evidence="1">
    <location>
        <begin position="264"/>
        <end position="305"/>
    </location>
</feature>
<evidence type="ECO:0000259" key="1">
    <source>
        <dbReference type="Pfam" id="PF16976"/>
    </source>
</evidence>
<accession>A0A382SR53</accession>
<dbReference type="EMBL" id="UINC01130554">
    <property type="protein sequence ID" value="SVD11687.1"/>
    <property type="molecule type" value="Genomic_DNA"/>
</dbReference>
<protein>
    <recommendedName>
        <fullName evidence="1">Flp pilus assembly protein RcpC/CpaB domain-containing protein</fullName>
    </recommendedName>
</protein>
<dbReference type="Pfam" id="PF16976">
    <property type="entry name" value="RcpC"/>
    <property type="match status" value="2"/>
</dbReference>
<reference evidence="2" key="1">
    <citation type="submission" date="2018-05" db="EMBL/GenBank/DDBJ databases">
        <authorList>
            <person name="Lanie J.A."/>
            <person name="Ng W.-L."/>
            <person name="Kazmierczak K.M."/>
            <person name="Andrzejewski T.M."/>
            <person name="Davidsen T.M."/>
            <person name="Wayne K.J."/>
            <person name="Tettelin H."/>
            <person name="Glass J.I."/>
            <person name="Rusch D."/>
            <person name="Podicherti R."/>
            <person name="Tsui H.-C.T."/>
            <person name="Winkler M.E."/>
        </authorList>
    </citation>
    <scope>NUCLEOTIDE SEQUENCE</scope>
</reference>
<dbReference type="NCBIfam" id="TIGR03177">
    <property type="entry name" value="pilus_cpaB"/>
    <property type="match status" value="2"/>
</dbReference>
<dbReference type="InterPro" id="IPR017592">
    <property type="entry name" value="Pilus_assmbl_Flp-typ_CpaB"/>
</dbReference>
<dbReference type="AlphaFoldDB" id="A0A382SR53"/>